<dbReference type="Proteomes" id="UP000595437">
    <property type="component" value="Chromosome 4"/>
</dbReference>
<proteinExistence type="predicted"/>
<evidence type="ECO:0000313" key="1">
    <source>
        <dbReference type="EMBL" id="QQP53434.1"/>
    </source>
</evidence>
<sequence>MRHRQISLCVLMKKSEKSLDKEKGCLLHTHKRQKKDVGTTPALQLSHYLDTLR</sequence>
<accession>A0A7T8QSG7</accession>
<evidence type="ECO:0000313" key="2">
    <source>
        <dbReference type="Proteomes" id="UP000595437"/>
    </source>
</evidence>
<feature type="non-terminal residue" evidence="1">
    <location>
        <position position="53"/>
    </location>
</feature>
<gene>
    <name evidence="1" type="ORF">FKW44_005916</name>
</gene>
<dbReference type="OrthoDB" id="10057873at2759"/>
<dbReference type="AlphaFoldDB" id="A0A7T8QSG7"/>
<reference evidence="2" key="1">
    <citation type="submission" date="2021-01" db="EMBL/GenBank/DDBJ databases">
        <title>Caligus Genome Assembly.</title>
        <authorList>
            <person name="Gallardo-Escarate C."/>
        </authorList>
    </citation>
    <scope>NUCLEOTIDE SEQUENCE [LARGE SCALE GENOMIC DNA]</scope>
</reference>
<protein>
    <submittedName>
        <fullName evidence="1">Uncharacterized protein</fullName>
    </submittedName>
</protein>
<name>A0A7T8QSG7_CALRO</name>
<keyword evidence="2" id="KW-1185">Reference proteome</keyword>
<dbReference type="EMBL" id="CP045893">
    <property type="protein sequence ID" value="QQP53434.1"/>
    <property type="molecule type" value="Genomic_DNA"/>
</dbReference>
<organism evidence="1 2">
    <name type="scientific">Caligus rogercresseyi</name>
    <name type="common">Sea louse</name>
    <dbReference type="NCBI Taxonomy" id="217165"/>
    <lineage>
        <taxon>Eukaryota</taxon>
        <taxon>Metazoa</taxon>
        <taxon>Ecdysozoa</taxon>
        <taxon>Arthropoda</taxon>
        <taxon>Crustacea</taxon>
        <taxon>Multicrustacea</taxon>
        <taxon>Hexanauplia</taxon>
        <taxon>Copepoda</taxon>
        <taxon>Siphonostomatoida</taxon>
        <taxon>Caligidae</taxon>
        <taxon>Caligus</taxon>
    </lineage>
</organism>